<gene>
    <name evidence="2" type="ORF">HCN56_00585</name>
</gene>
<accession>A0A7X6HXE9</accession>
<feature type="transmembrane region" description="Helical" evidence="1">
    <location>
        <begin position="23"/>
        <end position="51"/>
    </location>
</feature>
<evidence type="ECO:0000313" key="3">
    <source>
        <dbReference type="Proteomes" id="UP000578686"/>
    </source>
</evidence>
<dbReference type="Proteomes" id="UP000578686">
    <property type="component" value="Unassembled WGS sequence"/>
</dbReference>
<dbReference type="AlphaFoldDB" id="A0A7X6HXE9"/>
<proteinExistence type="predicted"/>
<protein>
    <submittedName>
        <fullName evidence="2">Uncharacterized protein</fullName>
    </submittedName>
</protein>
<organism evidence="2 3">
    <name type="scientific">Streptomyces lonarensis</name>
    <dbReference type="NCBI Taxonomy" id="700599"/>
    <lineage>
        <taxon>Bacteria</taxon>
        <taxon>Bacillati</taxon>
        <taxon>Actinomycetota</taxon>
        <taxon>Actinomycetes</taxon>
        <taxon>Kitasatosporales</taxon>
        <taxon>Streptomycetaceae</taxon>
        <taxon>Streptomyces</taxon>
    </lineage>
</organism>
<sequence>MQTAPTPAADTTPRLARAVALRLFAAAALFALAGADIPLLILGLTGTWLFLVTANRRTA</sequence>
<keyword evidence="1" id="KW-1133">Transmembrane helix</keyword>
<reference evidence="2 3" key="1">
    <citation type="submission" date="2020-03" db="EMBL/GenBank/DDBJ databases">
        <title>Draft genome of Streptomyces sp. ventii, isolated from the Axial Seamount in the Pacific Ocean, and resequencing of the two type strains Streptomyces lonarensis strain NCL 716 and Streptomyces bohaiensis strain 11A07.</title>
        <authorList>
            <person name="Loughran R.M."/>
            <person name="Pfannmuller K.M."/>
            <person name="Wasson B.J."/>
            <person name="Deadmond M.C."/>
            <person name="Paddock B.E."/>
            <person name="Koyack M.J."/>
            <person name="Gallegos D.A."/>
            <person name="Mitchell E.A."/>
            <person name="Ushijima B."/>
            <person name="Saw J.H."/>
            <person name="Mcphail K.L."/>
            <person name="Videau P."/>
        </authorList>
    </citation>
    <scope>NUCLEOTIDE SEQUENCE [LARGE SCALE GENOMIC DNA]</scope>
    <source>
        <strain evidence="2 3">NCL716</strain>
    </source>
</reference>
<keyword evidence="1" id="KW-0812">Transmembrane</keyword>
<evidence type="ECO:0000313" key="2">
    <source>
        <dbReference type="EMBL" id="NJQ04109.1"/>
    </source>
</evidence>
<comment type="caution">
    <text evidence="2">The sequence shown here is derived from an EMBL/GenBank/DDBJ whole genome shotgun (WGS) entry which is preliminary data.</text>
</comment>
<name>A0A7X6HXE9_9ACTN</name>
<keyword evidence="3" id="KW-1185">Reference proteome</keyword>
<evidence type="ECO:0000256" key="1">
    <source>
        <dbReference type="SAM" id="Phobius"/>
    </source>
</evidence>
<dbReference type="RefSeq" id="WP_167967412.1">
    <property type="nucleotide sequence ID" value="NZ_JAAVJD010000002.1"/>
</dbReference>
<keyword evidence="1" id="KW-0472">Membrane</keyword>
<dbReference type="EMBL" id="JAAVJD010000002">
    <property type="protein sequence ID" value="NJQ04109.1"/>
    <property type="molecule type" value="Genomic_DNA"/>
</dbReference>